<evidence type="ECO:0008006" key="3">
    <source>
        <dbReference type="Google" id="ProtNLM"/>
    </source>
</evidence>
<reference evidence="1 2" key="1">
    <citation type="submission" date="2016-12" db="EMBL/GenBank/DDBJ databases">
        <title>The new phylogeny of genus Mycobacterium.</title>
        <authorList>
            <person name="Tortoli E."/>
            <person name="Trovato A."/>
            <person name="Cirillo D.M."/>
        </authorList>
    </citation>
    <scope>NUCLEOTIDE SEQUENCE [LARGE SCALE GENOMIC DNA]</scope>
    <source>
        <strain evidence="1 2">DSM 44624</strain>
    </source>
</reference>
<dbReference type="EMBL" id="MVHM01000001">
    <property type="protein sequence ID" value="ORA41039.1"/>
    <property type="molecule type" value="Genomic_DNA"/>
</dbReference>
<comment type="caution">
    <text evidence="1">The sequence shown here is derived from an EMBL/GenBank/DDBJ whole genome shotgun (WGS) entry which is preliminary data.</text>
</comment>
<protein>
    <recommendedName>
        <fullName evidence="3">SnoaL-like domain-containing protein</fullName>
    </recommendedName>
</protein>
<dbReference type="InterPro" id="IPR032710">
    <property type="entry name" value="NTF2-like_dom_sf"/>
</dbReference>
<name>A0AA91M0T0_9MYCO</name>
<dbReference type="AlphaFoldDB" id="A0AA91M0T0"/>
<evidence type="ECO:0000313" key="2">
    <source>
        <dbReference type="Proteomes" id="UP000192441"/>
    </source>
</evidence>
<gene>
    <name evidence="1" type="ORF">BST20_02535</name>
</gene>
<dbReference type="Proteomes" id="UP000192441">
    <property type="component" value="Unassembled WGS sequence"/>
</dbReference>
<dbReference type="Gene3D" id="3.10.450.50">
    <property type="match status" value="1"/>
</dbReference>
<accession>A0AA91M0T0</accession>
<evidence type="ECO:0000313" key="1">
    <source>
        <dbReference type="EMBL" id="ORA41039.1"/>
    </source>
</evidence>
<proteinExistence type="predicted"/>
<sequence length="169" mass="19083">MEHTEIGLDAVDAEEVARLQAALFRHGLMELQQDLDGTMATVAAHPVYELMNVGWRLEGRKAVREMYRRMYAGPQPLSADQRIVGAAPNSMIIEVAVHFDCFEPDVVSHDLTILTFEDGLVASERFYTDPNFTEAMRKALGDDFGDVPGVSRLWRRRHHLDGRQTDICP</sequence>
<dbReference type="SUPFAM" id="SSF54427">
    <property type="entry name" value="NTF2-like"/>
    <property type="match status" value="1"/>
</dbReference>
<organism evidence="1 2">
    <name type="scientific">Mycobacterium branderi</name>
    <dbReference type="NCBI Taxonomy" id="43348"/>
    <lineage>
        <taxon>Bacteria</taxon>
        <taxon>Bacillati</taxon>
        <taxon>Actinomycetota</taxon>
        <taxon>Actinomycetes</taxon>
        <taxon>Mycobacteriales</taxon>
        <taxon>Mycobacteriaceae</taxon>
        <taxon>Mycobacterium</taxon>
    </lineage>
</organism>